<evidence type="ECO:0000313" key="11">
    <source>
        <dbReference type="EMBL" id="SHJ57766.1"/>
    </source>
</evidence>
<name>A0A1M6KFP8_9BACL</name>
<dbReference type="Gene3D" id="3.40.630.20">
    <property type="entry name" value="Peptidase C15, pyroglutamyl peptidase I-like"/>
    <property type="match status" value="1"/>
</dbReference>
<dbReference type="PANTHER" id="PTHR23402:SF1">
    <property type="entry name" value="PYROGLUTAMYL-PEPTIDASE I"/>
    <property type="match status" value="1"/>
</dbReference>
<dbReference type="NCBIfam" id="NF009676">
    <property type="entry name" value="PRK13197.1"/>
    <property type="match status" value="1"/>
</dbReference>
<dbReference type="AlphaFoldDB" id="A0A1M6KFP8"/>
<keyword evidence="6 9" id="KW-0645">Protease</keyword>
<evidence type="ECO:0000256" key="1">
    <source>
        <dbReference type="ARBA" id="ARBA00001770"/>
    </source>
</evidence>
<dbReference type="Pfam" id="PF01470">
    <property type="entry name" value="Peptidase_C15"/>
    <property type="match status" value="1"/>
</dbReference>
<accession>A0A1M6KFP8</accession>
<dbReference type="InterPro" id="IPR036440">
    <property type="entry name" value="Peptidase_C15-like_sf"/>
</dbReference>
<evidence type="ECO:0000256" key="6">
    <source>
        <dbReference type="ARBA" id="ARBA00022670"/>
    </source>
</evidence>
<dbReference type="PRINTS" id="PR00706">
    <property type="entry name" value="PYROGLUPTASE"/>
</dbReference>
<dbReference type="GO" id="GO:0006508">
    <property type="term" value="P:proteolysis"/>
    <property type="evidence" value="ECO:0007669"/>
    <property type="project" value="UniProtKB-KW"/>
</dbReference>
<comment type="subcellular location">
    <subcellularLocation>
        <location evidence="3 9">Cytoplasm</location>
    </subcellularLocation>
</comment>
<evidence type="ECO:0000256" key="10">
    <source>
        <dbReference type="PROSITE-ProRule" id="PRU10077"/>
    </source>
</evidence>
<dbReference type="RefSeq" id="WP_072872718.1">
    <property type="nucleotide sequence ID" value="NZ_FRAF01000001.1"/>
</dbReference>
<organism evidence="11 12">
    <name type="scientific">Alicyclobacillus tolerans</name>
    <dbReference type="NCBI Taxonomy" id="90970"/>
    <lineage>
        <taxon>Bacteria</taxon>
        <taxon>Bacillati</taxon>
        <taxon>Bacillota</taxon>
        <taxon>Bacilli</taxon>
        <taxon>Bacillales</taxon>
        <taxon>Alicyclobacillaceae</taxon>
        <taxon>Alicyclobacillus</taxon>
    </lineage>
</organism>
<keyword evidence="12" id="KW-1185">Reference proteome</keyword>
<evidence type="ECO:0000256" key="9">
    <source>
        <dbReference type="HAMAP-Rule" id="MF_00417"/>
    </source>
</evidence>
<evidence type="ECO:0000256" key="2">
    <source>
        <dbReference type="ARBA" id="ARBA00002280"/>
    </source>
</evidence>
<keyword evidence="5 9" id="KW-0963">Cytoplasm</keyword>
<dbReference type="EC" id="3.4.19.3" evidence="9"/>
<dbReference type="FunFam" id="3.40.630.20:FF:000001">
    <property type="entry name" value="Pyrrolidone-carboxylate peptidase"/>
    <property type="match status" value="1"/>
</dbReference>
<dbReference type="CDD" id="cd00501">
    <property type="entry name" value="Peptidase_C15"/>
    <property type="match status" value="1"/>
</dbReference>
<dbReference type="NCBIfam" id="TIGR00504">
    <property type="entry name" value="pyro_pdase"/>
    <property type="match status" value="1"/>
</dbReference>
<dbReference type="SUPFAM" id="SSF53182">
    <property type="entry name" value="Pyrrolidone carboxyl peptidase (pyroglutamate aminopeptidase)"/>
    <property type="match status" value="1"/>
</dbReference>
<keyword evidence="7 9" id="KW-0378">Hydrolase</keyword>
<comment type="similarity">
    <text evidence="4 9">Belongs to the peptidase C15 family.</text>
</comment>
<dbReference type="PANTHER" id="PTHR23402">
    <property type="entry name" value="PROTEASE FAMILY C15 PYROGLUTAMYL-PEPTIDASE I-RELATED"/>
    <property type="match status" value="1"/>
</dbReference>
<dbReference type="InterPro" id="IPR029762">
    <property type="entry name" value="PGP-I_bact-type"/>
</dbReference>
<comment type="function">
    <text evidence="2 9">Removes 5-oxoproline from various penultimate amino acid residues except L-proline.</text>
</comment>
<evidence type="ECO:0000313" key="12">
    <source>
        <dbReference type="Proteomes" id="UP000184016"/>
    </source>
</evidence>
<dbReference type="PROSITE" id="PS01334">
    <property type="entry name" value="PYRASE_CYS"/>
    <property type="match status" value="1"/>
</dbReference>
<dbReference type="PIRSF" id="PIRSF015592">
    <property type="entry name" value="Prld-crbxl_pptds"/>
    <property type="match status" value="1"/>
</dbReference>
<evidence type="ECO:0000256" key="5">
    <source>
        <dbReference type="ARBA" id="ARBA00022490"/>
    </source>
</evidence>
<comment type="subunit">
    <text evidence="9">Homotetramer.</text>
</comment>
<feature type="active site" evidence="9">
    <location>
        <position position="85"/>
    </location>
</feature>
<dbReference type="OrthoDB" id="9779738at2"/>
<evidence type="ECO:0000256" key="7">
    <source>
        <dbReference type="ARBA" id="ARBA00022801"/>
    </source>
</evidence>
<proteinExistence type="inferred from homology"/>
<dbReference type="GO" id="GO:0005829">
    <property type="term" value="C:cytosol"/>
    <property type="evidence" value="ECO:0007669"/>
    <property type="project" value="InterPro"/>
</dbReference>
<feature type="active site" evidence="9 10">
    <location>
        <position position="148"/>
    </location>
</feature>
<feature type="active site" evidence="9">
    <location>
        <position position="173"/>
    </location>
</feature>
<dbReference type="HAMAP" id="MF_00417">
    <property type="entry name" value="Pyrrolid_peptidase"/>
    <property type="match status" value="1"/>
</dbReference>
<dbReference type="Proteomes" id="UP000184016">
    <property type="component" value="Unassembled WGS sequence"/>
</dbReference>
<dbReference type="EMBL" id="FRAF01000001">
    <property type="protein sequence ID" value="SHJ57766.1"/>
    <property type="molecule type" value="Genomic_DNA"/>
</dbReference>
<dbReference type="GO" id="GO:0016920">
    <property type="term" value="F:pyroglutamyl-peptidase activity"/>
    <property type="evidence" value="ECO:0007669"/>
    <property type="project" value="UniProtKB-UniRule"/>
</dbReference>
<reference evidence="12" key="1">
    <citation type="submission" date="2016-11" db="EMBL/GenBank/DDBJ databases">
        <authorList>
            <person name="Varghese N."/>
            <person name="Submissions S."/>
        </authorList>
    </citation>
    <scope>NUCLEOTIDE SEQUENCE [LARGE SCALE GENOMIC DNA]</scope>
    <source>
        <strain evidence="12">USBA-503</strain>
    </source>
</reference>
<sequence>MRKFVLLTGFEPFAGDIVNPSMEATRCLQGKTFELNGDEVVLQAVAIPTEFHRSIEILQQAIEDIHPEIVICVGQAGGRMHMTPEKIAINLDDARIPDNAGQQPIDRPIVENGPTAYWSSLPVKAMVQAMRDAGIPSSVSYSAGTYVCNHLFYGLMHLLATQYPHIRGGGFVHIPFLPEQTVQRSEPSMSLEMIVQGLEICARTAMAEKKDIFLVTGTEQ</sequence>
<dbReference type="InterPro" id="IPR000816">
    <property type="entry name" value="Peptidase_C15"/>
</dbReference>
<dbReference type="STRING" id="1830138.SAMN05443507_101236"/>
<protein>
    <recommendedName>
        <fullName evidence="9">Pyrrolidone-carboxylate peptidase</fullName>
        <ecNumber evidence="9">3.4.19.3</ecNumber>
    </recommendedName>
    <alternativeName>
        <fullName evidence="9">5-oxoprolyl-peptidase</fullName>
    </alternativeName>
    <alternativeName>
        <fullName evidence="9">Pyroglutamyl-peptidase I</fullName>
        <shortName evidence="9">PGP-I</shortName>
        <shortName evidence="9">Pyrase</shortName>
    </alternativeName>
</protein>
<gene>
    <name evidence="9" type="primary">pcp</name>
    <name evidence="11" type="ORF">SAMN05443507_101236</name>
</gene>
<evidence type="ECO:0000256" key="3">
    <source>
        <dbReference type="ARBA" id="ARBA00004496"/>
    </source>
</evidence>
<comment type="catalytic activity">
    <reaction evidence="1 9 10">
        <text>Release of an N-terminal pyroglutamyl group from a polypeptide, the second amino acid generally not being Pro.</text>
        <dbReference type="EC" id="3.4.19.3"/>
    </reaction>
</comment>
<keyword evidence="8 9" id="KW-0788">Thiol protease</keyword>
<evidence type="ECO:0000256" key="8">
    <source>
        <dbReference type="ARBA" id="ARBA00022807"/>
    </source>
</evidence>
<evidence type="ECO:0000256" key="4">
    <source>
        <dbReference type="ARBA" id="ARBA00006641"/>
    </source>
</evidence>
<dbReference type="InterPro" id="IPR016125">
    <property type="entry name" value="Peptidase_C15-like"/>
</dbReference>
<dbReference type="InterPro" id="IPR033694">
    <property type="entry name" value="PGPEP1_Cys_AS"/>
</dbReference>